<proteinExistence type="predicted"/>
<dbReference type="Gene3D" id="3.30.830.10">
    <property type="entry name" value="Metalloenzyme, LuxS/M16 peptidase-like"/>
    <property type="match status" value="1"/>
</dbReference>
<dbReference type="OrthoDB" id="9811314at2"/>
<organism evidence="1">
    <name type="scientific">Tolypothrix bouteillei VB521301</name>
    <dbReference type="NCBI Taxonomy" id="1479485"/>
    <lineage>
        <taxon>Bacteria</taxon>
        <taxon>Bacillati</taxon>
        <taxon>Cyanobacteriota</taxon>
        <taxon>Cyanophyceae</taxon>
        <taxon>Nostocales</taxon>
        <taxon>Tolypothrichaceae</taxon>
        <taxon>Tolypothrix</taxon>
    </lineage>
</organism>
<dbReference type="STRING" id="1479485.DA73_0214065"/>
<evidence type="ECO:0000313" key="1">
    <source>
        <dbReference type="EMBL" id="KIE11764.1"/>
    </source>
</evidence>
<name>A0A0C1R285_9CYAN</name>
<reference evidence="1" key="1">
    <citation type="journal article" date="2015" name="Genome Announc.">
        <title>Draft Genome Sequence of Tolypothrix boutellei Strain VB521301.</title>
        <authorList>
            <person name="Chandrababunaidu M.M."/>
            <person name="Singh D."/>
            <person name="Sen D."/>
            <person name="Bhan S."/>
            <person name="Das S."/>
            <person name="Gupta A."/>
            <person name="Adhikary S.P."/>
            <person name="Tripathy S."/>
        </authorList>
    </citation>
    <scope>NUCLEOTIDE SEQUENCE</scope>
    <source>
        <strain evidence="1">VB521301</strain>
    </source>
</reference>
<comment type="caution">
    <text evidence="1">The sequence shown here is derived from an EMBL/GenBank/DDBJ whole genome shotgun (WGS) entry which is preliminary data.</text>
</comment>
<dbReference type="AlphaFoldDB" id="A0A0C1R285"/>
<dbReference type="InterPro" id="IPR011249">
    <property type="entry name" value="Metalloenz_LuxS/M16"/>
</dbReference>
<dbReference type="SUPFAM" id="SSF63411">
    <property type="entry name" value="LuxS/MPP-like metallohydrolase"/>
    <property type="match status" value="1"/>
</dbReference>
<sequence length="76" mass="8486">MFLFFALNAPGKKSEEVEKAMLAEIEKLKNEPVSAEELEGVRTRARVSLLRTFNGNTGMASQLAAWQAFSVGYYEL</sequence>
<accession>A0A0C1R285</accession>
<protein>
    <submittedName>
        <fullName evidence="1">Uncharacterized protein</fullName>
    </submittedName>
</protein>
<gene>
    <name evidence="1" type="ORF">DA73_0214065</name>
</gene>
<dbReference type="EMBL" id="JHEG02000042">
    <property type="protein sequence ID" value="KIE11764.1"/>
    <property type="molecule type" value="Genomic_DNA"/>
</dbReference>
<dbReference type="GO" id="GO:0046872">
    <property type="term" value="F:metal ion binding"/>
    <property type="evidence" value="ECO:0007669"/>
    <property type="project" value="InterPro"/>
</dbReference>